<keyword evidence="1" id="KW-0812">Transmembrane</keyword>
<dbReference type="AlphaFoldDB" id="A0A7J3SL32"/>
<keyword evidence="1" id="KW-0472">Membrane</keyword>
<keyword evidence="1" id="KW-1133">Transmembrane helix</keyword>
<evidence type="ECO:0000256" key="1">
    <source>
        <dbReference type="SAM" id="Phobius"/>
    </source>
</evidence>
<protein>
    <submittedName>
        <fullName evidence="2">Uncharacterized protein</fullName>
    </submittedName>
</protein>
<reference evidence="2" key="1">
    <citation type="journal article" date="2020" name="mSystems">
        <title>Genome- and Community-Level Interaction Insights into Carbon Utilization and Element Cycling Functions of Hydrothermarchaeota in Hydrothermal Sediment.</title>
        <authorList>
            <person name="Zhou Z."/>
            <person name="Liu Y."/>
            <person name="Xu W."/>
            <person name="Pan J."/>
            <person name="Luo Z.H."/>
            <person name="Li M."/>
        </authorList>
    </citation>
    <scope>NUCLEOTIDE SEQUENCE [LARGE SCALE GENOMIC DNA]</scope>
    <source>
        <strain evidence="2">SpSt-885</strain>
    </source>
</reference>
<feature type="transmembrane region" description="Helical" evidence="1">
    <location>
        <begin position="45"/>
        <end position="67"/>
    </location>
</feature>
<organism evidence="2">
    <name type="scientific">Fervidicoccus fontis</name>
    <dbReference type="NCBI Taxonomy" id="683846"/>
    <lineage>
        <taxon>Archaea</taxon>
        <taxon>Thermoproteota</taxon>
        <taxon>Thermoprotei</taxon>
        <taxon>Fervidicoccales</taxon>
        <taxon>Fervidicoccaceae</taxon>
        <taxon>Fervidicoccus</taxon>
    </lineage>
</organism>
<comment type="caution">
    <text evidence="2">The sequence shown here is derived from an EMBL/GenBank/DDBJ whole genome shotgun (WGS) entry which is preliminary data.</text>
</comment>
<accession>A0A7J3SL32</accession>
<dbReference type="EMBL" id="DTLS01000005">
    <property type="protein sequence ID" value="HGZ59609.1"/>
    <property type="molecule type" value="Genomic_DNA"/>
</dbReference>
<gene>
    <name evidence="2" type="ORF">ENW83_00135</name>
</gene>
<evidence type="ECO:0000313" key="2">
    <source>
        <dbReference type="EMBL" id="HGZ59609.1"/>
    </source>
</evidence>
<sequence>MPPELGKGELTAVTISSLCVFAFSVWLIISSIYANGTVKYLETAVGVILGTVTAHIALVAIATVFNVRDDQR</sequence>
<feature type="transmembrane region" description="Helical" evidence="1">
    <location>
        <begin position="12"/>
        <end position="33"/>
    </location>
</feature>
<name>A0A7J3SL32_9CREN</name>
<proteinExistence type="predicted"/>